<feature type="region of interest" description="Disordered" evidence="1">
    <location>
        <begin position="264"/>
        <end position="285"/>
    </location>
</feature>
<dbReference type="Proteomes" id="UP000029055">
    <property type="component" value="Unassembled WGS sequence"/>
</dbReference>
<organism evidence="3 4">
    <name type="scientific">Bifidobacterium subtile</name>
    <dbReference type="NCBI Taxonomy" id="77635"/>
    <lineage>
        <taxon>Bacteria</taxon>
        <taxon>Bacillati</taxon>
        <taxon>Actinomycetota</taxon>
        <taxon>Actinomycetes</taxon>
        <taxon>Bifidobacteriales</taxon>
        <taxon>Bifidobacteriaceae</taxon>
        <taxon>Bifidobacterium</taxon>
    </lineage>
</organism>
<dbReference type="InterPro" id="IPR017927">
    <property type="entry name" value="FAD-bd_FR_type"/>
</dbReference>
<dbReference type="Gene3D" id="2.40.30.10">
    <property type="entry name" value="Translation factors"/>
    <property type="match status" value="1"/>
</dbReference>
<dbReference type="Pfam" id="PF04954">
    <property type="entry name" value="SIP"/>
    <property type="match status" value="1"/>
</dbReference>
<dbReference type="InterPro" id="IPR017938">
    <property type="entry name" value="Riboflavin_synthase-like_b-brl"/>
</dbReference>
<dbReference type="PANTHER" id="PTHR30157:SF0">
    <property type="entry name" value="NADPH-DEPENDENT FERRIC-CHELATE REDUCTASE"/>
    <property type="match status" value="1"/>
</dbReference>
<reference evidence="3 4" key="1">
    <citation type="submission" date="2014-03" db="EMBL/GenBank/DDBJ databases">
        <title>Genomics of Bifidobacteria.</title>
        <authorList>
            <person name="Ventura M."/>
            <person name="Milani C."/>
            <person name="Lugli G.A."/>
        </authorList>
    </citation>
    <scope>NUCLEOTIDE SEQUENCE [LARGE SCALE GENOMIC DNA]</scope>
    <source>
        <strain evidence="3 4">LMG 11597</strain>
    </source>
</reference>
<comment type="caution">
    <text evidence="3">The sequence shown here is derived from an EMBL/GenBank/DDBJ whole genome shotgun (WGS) entry which is preliminary data.</text>
</comment>
<evidence type="ECO:0000259" key="2">
    <source>
        <dbReference type="PROSITE" id="PS51384"/>
    </source>
</evidence>
<dbReference type="InterPro" id="IPR039374">
    <property type="entry name" value="SIP_fam"/>
</dbReference>
<dbReference type="eggNOG" id="COG2375">
    <property type="taxonomic scope" value="Bacteria"/>
</dbReference>
<dbReference type="InterPro" id="IPR007037">
    <property type="entry name" value="SIP_rossman_dom"/>
</dbReference>
<dbReference type="PANTHER" id="PTHR30157">
    <property type="entry name" value="FERRIC REDUCTASE, NADPH-DEPENDENT"/>
    <property type="match status" value="1"/>
</dbReference>
<sequence>MTMDANAGATVDEPAFRPYLVHVSRVQRLSPHFMRITFAGDDLAGFGTDGYDQRIKLLLPLPDGTWPDPLLFERDSISRGAWYEQWRALPAGRQYTIRTYTIRKAQPERGEVVVDFVIHEGAGPAGAFAARAKPGDEAGIVGPNARSADSAIGIDFHPGQATRLLLAADETAVPAVGAILESLQRDHWHGVADVVIEVPEAADALDLPDIPGVHVDWLARDGGVRAAALLQRVRDIAERLDQAGDGGAANDSVANAIAAVDEGKTGMPHERLTDGSAGGDDSAENELLPKVDIDRELLWEVPEPSGMTGFYAWVAGEAAGVRDIRRLLVREHHIDRRQVAFMGYWRQGRSEL</sequence>
<dbReference type="EMBL" id="JGZR01000016">
    <property type="protein sequence ID" value="KFI98918.1"/>
    <property type="molecule type" value="Genomic_DNA"/>
</dbReference>
<dbReference type="OrthoDB" id="3291337at2"/>
<dbReference type="GO" id="GO:0016491">
    <property type="term" value="F:oxidoreductase activity"/>
    <property type="evidence" value="ECO:0007669"/>
    <property type="project" value="InterPro"/>
</dbReference>
<dbReference type="Pfam" id="PF08021">
    <property type="entry name" value="FAD_binding_9"/>
    <property type="match status" value="1"/>
</dbReference>
<dbReference type="InterPro" id="IPR013113">
    <property type="entry name" value="SIP_FAD-bd"/>
</dbReference>
<feature type="domain" description="FAD-binding FR-type" evidence="2">
    <location>
        <begin position="16"/>
        <end position="150"/>
    </location>
</feature>
<dbReference type="AlphaFoldDB" id="A0A087DTR8"/>
<accession>A0A087DTR8</accession>
<gene>
    <name evidence="3" type="ORF">BISU_2119</name>
</gene>
<keyword evidence="4" id="KW-1185">Reference proteome</keyword>
<dbReference type="SUPFAM" id="SSF63380">
    <property type="entry name" value="Riboflavin synthase domain-like"/>
    <property type="match status" value="1"/>
</dbReference>
<dbReference type="InterPro" id="IPR039261">
    <property type="entry name" value="FNR_nucleotide-bd"/>
</dbReference>
<evidence type="ECO:0000313" key="4">
    <source>
        <dbReference type="Proteomes" id="UP000029055"/>
    </source>
</evidence>
<dbReference type="Gene3D" id="3.40.50.80">
    <property type="entry name" value="Nucleotide-binding domain of ferredoxin-NADP reductase (FNR) module"/>
    <property type="match status" value="1"/>
</dbReference>
<dbReference type="CDD" id="cd06193">
    <property type="entry name" value="siderophore_interacting"/>
    <property type="match status" value="1"/>
</dbReference>
<proteinExistence type="predicted"/>
<evidence type="ECO:0000256" key="1">
    <source>
        <dbReference type="SAM" id="MobiDB-lite"/>
    </source>
</evidence>
<dbReference type="PROSITE" id="PS51384">
    <property type="entry name" value="FAD_FR"/>
    <property type="match status" value="1"/>
</dbReference>
<dbReference type="RefSeq" id="WP_081672737.1">
    <property type="nucleotide sequence ID" value="NZ_CP062939.1"/>
</dbReference>
<name>A0A087DTR8_9BIFI</name>
<feature type="compositionally biased region" description="Basic and acidic residues" evidence="1">
    <location>
        <begin position="264"/>
        <end position="273"/>
    </location>
</feature>
<evidence type="ECO:0000313" key="3">
    <source>
        <dbReference type="EMBL" id="KFI98918.1"/>
    </source>
</evidence>
<protein>
    <submittedName>
        <fullName evidence="3">FAD-binding 9 siderophore-interacting domain protein</fullName>
    </submittedName>
</protein>
<dbReference type="STRING" id="77635.BISU_2119"/>